<accession>A0ABP9U6R8</accession>
<reference evidence="1 2" key="1">
    <citation type="submission" date="2024-02" db="EMBL/GenBank/DDBJ databases">
        <title>Deinococcus caeni NBRC 101312.</title>
        <authorList>
            <person name="Ichikawa N."/>
            <person name="Katano-Makiyama Y."/>
            <person name="Hidaka K."/>
        </authorList>
    </citation>
    <scope>NUCLEOTIDE SEQUENCE [LARGE SCALE GENOMIC DNA]</scope>
    <source>
        <strain evidence="1 2">NBRC 101312</strain>
    </source>
</reference>
<name>A0ABP9U6R8_9DEIO</name>
<dbReference type="EMBL" id="BAABQU010000001">
    <property type="protein sequence ID" value="GAA5438551.1"/>
    <property type="molecule type" value="Genomic_DNA"/>
</dbReference>
<organism evidence="1 2">
    <name type="scientific">Deinococcus caeni</name>
    <dbReference type="NCBI Taxonomy" id="569127"/>
    <lineage>
        <taxon>Bacteria</taxon>
        <taxon>Thermotogati</taxon>
        <taxon>Deinococcota</taxon>
        <taxon>Deinococci</taxon>
        <taxon>Deinococcales</taxon>
        <taxon>Deinococcaceae</taxon>
        <taxon>Deinococcus</taxon>
    </lineage>
</organism>
<protein>
    <submittedName>
        <fullName evidence="1">Uncharacterized protein</fullName>
    </submittedName>
</protein>
<evidence type="ECO:0000313" key="2">
    <source>
        <dbReference type="Proteomes" id="UP001423409"/>
    </source>
</evidence>
<comment type="caution">
    <text evidence="1">The sequence shown here is derived from an EMBL/GenBank/DDBJ whole genome shotgun (WGS) entry which is preliminary data.</text>
</comment>
<sequence>MQIVTSMQYGASLLARVFGSGPSVCSRICARCATFMQMNTARSMNGTDRRASSQPVLNSTMMVIAGTKTPVYTSVRP</sequence>
<proteinExistence type="predicted"/>
<evidence type="ECO:0000313" key="1">
    <source>
        <dbReference type="EMBL" id="GAA5438551.1"/>
    </source>
</evidence>
<gene>
    <name evidence="1" type="ORF">Dcae01_00037</name>
</gene>
<dbReference type="Proteomes" id="UP001423409">
    <property type="component" value="Unassembled WGS sequence"/>
</dbReference>
<keyword evidence="2" id="KW-1185">Reference proteome</keyword>